<organism evidence="1 2">
    <name type="scientific">Prorocentrum cordatum</name>
    <dbReference type="NCBI Taxonomy" id="2364126"/>
    <lineage>
        <taxon>Eukaryota</taxon>
        <taxon>Sar</taxon>
        <taxon>Alveolata</taxon>
        <taxon>Dinophyceae</taxon>
        <taxon>Prorocentrales</taxon>
        <taxon>Prorocentraceae</taxon>
        <taxon>Prorocentrum</taxon>
    </lineage>
</organism>
<dbReference type="SUPFAM" id="SSF53098">
    <property type="entry name" value="Ribonuclease H-like"/>
    <property type="match status" value="1"/>
</dbReference>
<sequence>MENAYEHDDPDGEMQLPEVATDTVALAETESQPQVFDGTGIQGMLHGTTLRDDSNFGQRPLGADRTIKRAEMWAFYQALRHATPPFTVHTDHKGIVDGIGRGKAWCVSAKRPHADDTNVRHVKAYSTQPAMQALDEEDRRVAKGNEVDLLAKDGAAVDAGFGKVQALEDPGHKTR</sequence>
<dbReference type="EMBL" id="CAUYUJ010022615">
    <property type="protein sequence ID" value="CAK0911625.1"/>
    <property type="molecule type" value="Genomic_DNA"/>
</dbReference>
<evidence type="ECO:0000313" key="1">
    <source>
        <dbReference type="EMBL" id="CAK0911625.1"/>
    </source>
</evidence>
<evidence type="ECO:0008006" key="3">
    <source>
        <dbReference type="Google" id="ProtNLM"/>
    </source>
</evidence>
<proteinExistence type="predicted"/>
<keyword evidence="2" id="KW-1185">Reference proteome</keyword>
<dbReference type="InterPro" id="IPR012337">
    <property type="entry name" value="RNaseH-like_sf"/>
</dbReference>
<dbReference type="Proteomes" id="UP001189429">
    <property type="component" value="Unassembled WGS sequence"/>
</dbReference>
<gene>
    <name evidence="1" type="ORF">PCOR1329_LOCUS85459</name>
</gene>
<dbReference type="Gene3D" id="3.30.420.10">
    <property type="entry name" value="Ribonuclease H-like superfamily/Ribonuclease H"/>
    <property type="match status" value="1"/>
</dbReference>
<evidence type="ECO:0000313" key="2">
    <source>
        <dbReference type="Proteomes" id="UP001189429"/>
    </source>
</evidence>
<comment type="caution">
    <text evidence="1">The sequence shown here is derived from an EMBL/GenBank/DDBJ whole genome shotgun (WGS) entry which is preliminary data.</text>
</comment>
<accession>A0ABN9YJI7</accession>
<dbReference type="InterPro" id="IPR036397">
    <property type="entry name" value="RNaseH_sf"/>
</dbReference>
<reference evidence="1" key="1">
    <citation type="submission" date="2023-10" db="EMBL/GenBank/DDBJ databases">
        <authorList>
            <person name="Chen Y."/>
            <person name="Shah S."/>
            <person name="Dougan E. K."/>
            <person name="Thang M."/>
            <person name="Chan C."/>
        </authorList>
    </citation>
    <scope>NUCLEOTIDE SEQUENCE [LARGE SCALE GENOMIC DNA]</scope>
</reference>
<name>A0ABN9YJI7_9DINO</name>
<protein>
    <recommendedName>
        <fullName evidence="3">Reverse transcriptase RNase H-like domain-containing protein</fullName>
    </recommendedName>
</protein>